<gene>
    <name evidence="3" type="ORF">MFIFM68171_08390</name>
</gene>
<evidence type="ECO:0000313" key="3">
    <source>
        <dbReference type="EMBL" id="GAB1318180.1"/>
    </source>
</evidence>
<dbReference type="EMBL" id="BAAFSV010000004">
    <property type="protein sequence ID" value="GAB1318180.1"/>
    <property type="molecule type" value="Genomic_DNA"/>
</dbReference>
<evidence type="ECO:0000256" key="1">
    <source>
        <dbReference type="SAM" id="MobiDB-lite"/>
    </source>
</evidence>
<evidence type="ECO:0000259" key="2">
    <source>
        <dbReference type="Pfam" id="PF06985"/>
    </source>
</evidence>
<protein>
    <submittedName>
        <fullName evidence="3">Heterokaryon incompatibility domain-containing protein</fullName>
    </submittedName>
</protein>
<comment type="caution">
    <text evidence="3">The sequence shown here is derived from an EMBL/GenBank/DDBJ whole genome shotgun (WGS) entry which is preliminary data.</text>
</comment>
<feature type="compositionally biased region" description="Basic and acidic residues" evidence="1">
    <location>
        <begin position="49"/>
        <end position="83"/>
    </location>
</feature>
<dbReference type="Proteomes" id="UP001628179">
    <property type="component" value="Unassembled WGS sequence"/>
</dbReference>
<accession>A0ABQ0GKU2</accession>
<dbReference type="PANTHER" id="PTHR33112:SF10">
    <property type="entry name" value="TOL"/>
    <property type="match status" value="1"/>
</dbReference>
<dbReference type="GeneID" id="98179133"/>
<dbReference type="InterPro" id="IPR010730">
    <property type="entry name" value="HET"/>
</dbReference>
<proteinExistence type="predicted"/>
<evidence type="ECO:0000313" key="4">
    <source>
        <dbReference type="Proteomes" id="UP001628179"/>
    </source>
</evidence>
<dbReference type="RefSeq" id="XP_070919911.1">
    <property type="nucleotide sequence ID" value="XM_071063810.1"/>
</dbReference>
<sequence>MASNGSEQIVPEGGASTIHVLSVPDDAYRDWVIGSYVRWANRKEKRRIKKDESNRAWRERGWAEPKDEAKKEPDGAEEQDKQDNPGNQDGSNDSDDPDDPDKRENLRVSGAMIWDAIEQAIEGGTGVLNIRLHGKWNRIPFFVNASDEDKHYYDVRTARVRGGGSLEEALGSRAADLVDLQECRPLPPRSRPIRFSDFITRTPNTHSCEICELLPDSNSAGPFQEQTLKLCDSYSELRERAESCNFYQTVLSSVTPQGPHYDSTEMGEINIFAKPLQLSVEGEAAEYSAPRVPRLFARVESSAGQREFLILPERGSEADMSLCRAWLQVCDGYHQHVNSYVGMLPTRVIDVGIGDEGDMNRIRLRITDGEAWGVYIALSHRWQKDTPTTTAANLDDRCRGIDLRELPQTYQDAVHITRKLGVRFLWIDSLCIMQNGRLDWAFESGRMEEVFASAYCTISLSPAVKATGNFEDDVENGELSRRGWILQERALSRRTIHFTGDHMYWECGSAIWSKTVDRGARPSSILGSSNFPKWGSPEAVQDKWAVFQDMFTRYSTLNLTQKTDRPVAMGGLEFRLATTFETQSAFGIVKDFFGRSLLWQRSGNEWMEPIFHSTDAQARGSGMRVKPPSWSWMAYTGGIRYGNLCDSRVSWMADIDFKFTNRRCILTAPLRRISWNCHITLDEDKDGYIRDVEGAIIGWIRFDCAEEGNLECRECIEVVKGTASWRDDACVSLDIELPGPCSYILILRESETEVYRRTGVGFILSQWLSSGEKTVQIV</sequence>
<feature type="domain" description="Heterokaryon incompatibility" evidence="2">
    <location>
        <begin position="375"/>
        <end position="461"/>
    </location>
</feature>
<name>A0ABQ0GKU2_9PEZI</name>
<keyword evidence="4" id="KW-1185">Reference proteome</keyword>
<feature type="region of interest" description="Disordered" evidence="1">
    <location>
        <begin position="44"/>
        <end position="104"/>
    </location>
</feature>
<dbReference type="PANTHER" id="PTHR33112">
    <property type="entry name" value="DOMAIN PROTEIN, PUTATIVE-RELATED"/>
    <property type="match status" value="1"/>
</dbReference>
<organism evidence="3 4">
    <name type="scientific">Madurella fahalii</name>
    <dbReference type="NCBI Taxonomy" id="1157608"/>
    <lineage>
        <taxon>Eukaryota</taxon>
        <taxon>Fungi</taxon>
        <taxon>Dikarya</taxon>
        <taxon>Ascomycota</taxon>
        <taxon>Pezizomycotina</taxon>
        <taxon>Sordariomycetes</taxon>
        <taxon>Sordariomycetidae</taxon>
        <taxon>Sordariales</taxon>
        <taxon>Sordariales incertae sedis</taxon>
        <taxon>Madurella</taxon>
    </lineage>
</organism>
<dbReference type="Pfam" id="PF06985">
    <property type="entry name" value="HET"/>
    <property type="match status" value="1"/>
</dbReference>
<reference evidence="3 4" key="1">
    <citation type="submission" date="2024-09" db="EMBL/GenBank/DDBJ databases">
        <title>Itraconazole resistance in Madurella fahalii resulting from another homologue of gene encoding cytochrome P450 14-alpha sterol demethylase (CYP51).</title>
        <authorList>
            <person name="Yoshioka I."/>
            <person name="Fahal A.H."/>
            <person name="Kaneko S."/>
            <person name="Yaguchi T."/>
        </authorList>
    </citation>
    <scope>NUCLEOTIDE SEQUENCE [LARGE SCALE GENOMIC DNA]</scope>
    <source>
        <strain evidence="3 4">IFM 68171</strain>
    </source>
</reference>